<name>A0A450VCI8_9GAMM</name>
<protein>
    <submittedName>
        <fullName evidence="4">Uncharacterized protein</fullName>
    </submittedName>
</protein>
<accession>A0A450VCI8</accession>
<evidence type="ECO:0000313" key="2">
    <source>
        <dbReference type="EMBL" id="VFJ95922.1"/>
    </source>
</evidence>
<gene>
    <name evidence="2" type="ORF">BECKH772A_GA0070896_100945</name>
    <name evidence="3" type="ORF">BECKH772B_GA0070898_100955</name>
    <name evidence="4" type="ORF">BECKH772C_GA0070978_100925</name>
</gene>
<evidence type="ECO:0000313" key="4">
    <source>
        <dbReference type="EMBL" id="VFK02478.1"/>
    </source>
</evidence>
<reference evidence="4" key="1">
    <citation type="submission" date="2019-02" db="EMBL/GenBank/DDBJ databases">
        <authorList>
            <person name="Gruber-Vodicka R. H."/>
            <person name="Seah K. B. B."/>
        </authorList>
    </citation>
    <scope>NUCLEOTIDE SEQUENCE</scope>
    <source>
        <strain evidence="4">BECK_SA2B12</strain>
        <strain evidence="2">BECK_SA2B15</strain>
        <strain evidence="3">BECK_SA2B20</strain>
    </source>
</reference>
<dbReference type="AlphaFoldDB" id="A0A450VCI8"/>
<feature type="compositionally biased region" description="Basic and acidic residues" evidence="1">
    <location>
        <begin position="37"/>
        <end position="72"/>
    </location>
</feature>
<evidence type="ECO:0000256" key="1">
    <source>
        <dbReference type="SAM" id="MobiDB-lite"/>
    </source>
</evidence>
<dbReference type="EMBL" id="CAADFJ010000092">
    <property type="protein sequence ID" value="VFK02478.1"/>
    <property type="molecule type" value="Genomic_DNA"/>
</dbReference>
<feature type="region of interest" description="Disordered" evidence="1">
    <location>
        <begin position="1"/>
        <end position="72"/>
    </location>
</feature>
<proteinExistence type="predicted"/>
<sequence length="101" mass="10641">MSPVSTTHGGRAHGLGGGRSRTRVRMPPPDRAGPKPGRVEPGTDRVEPGPDRIMQRNDRAGTRPDTAGTHKSDQKILLGLLGSGCVGLGGRFYANTIESDI</sequence>
<dbReference type="EMBL" id="CAADFI010000095">
    <property type="protein sequence ID" value="VFJ96648.1"/>
    <property type="molecule type" value="Genomic_DNA"/>
</dbReference>
<evidence type="ECO:0000313" key="3">
    <source>
        <dbReference type="EMBL" id="VFJ96648.1"/>
    </source>
</evidence>
<organism evidence="4">
    <name type="scientific">Candidatus Kentrum eta</name>
    <dbReference type="NCBI Taxonomy" id="2126337"/>
    <lineage>
        <taxon>Bacteria</taxon>
        <taxon>Pseudomonadati</taxon>
        <taxon>Pseudomonadota</taxon>
        <taxon>Gammaproteobacteria</taxon>
        <taxon>Candidatus Kentrum</taxon>
    </lineage>
</organism>
<dbReference type="EMBL" id="CAADFG010000094">
    <property type="protein sequence ID" value="VFJ95922.1"/>
    <property type="molecule type" value="Genomic_DNA"/>
</dbReference>